<accession>A0ABU6YR83</accession>
<reference evidence="3 4" key="1">
    <citation type="journal article" date="2023" name="Plants (Basel)">
        <title>Bridging the Gap: Combining Genomics and Transcriptomics Approaches to Understand Stylosanthes scabra, an Orphan Legume from the Brazilian Caatinga.</title>
        <authorList>
            <person name="Ferreira-Neto J.R.C."/>
            <person name="da Silva M.D."/>
            <person name="Binneck E."/>
            <person name="de Melo N.F."/>
            <person name="da Silva R.H."/>
            <person name="de Melo A.L.T.M."/>
            <person name="Pandolfi V."/>
            <person name="Bustamante F.O."/>
            <person name="Brasileiro-Vidal A.C."/>
            <person name="Benko-Iseppon A.M."/>
        </authorList>
    </citation>
    <scope>NUCLEOTIDE SEQUENCE [LARGE SCALE GENOMIC DNA]</scope>
    <source>
        <tissue evidence="3">Leaves</tissue>
    </source>
</reference>
<feature type="region of interest" description="Disordered" evidence="1">
    <location>
        <begin position="1"/>
        <end position="40"/>
    </location>
</feature>
<comment type="caution">
    <text evidence="3">The sequence shown here is derived from an EMBL/GenBank/DDBJ whole genome shotgun (WGS) entry which is preliminary data.</text>
</comment>
<feature type="domain" description="Transposase MuDR plant" evidence="2">
    <location>
        <begin position="49"/>
        <end position="98"/>
    </location>
</feature>
<evidence type="ECO:0000259" key="2">
    <source>
        <dbReference type="Pfam" id="PF03108"/>
    </source>
</evidence>
<dbReference type="Pfam" id="PF03108">
    <property type="entry name" value="DBD_Tnp_Mut"/>
    <property type="match status" value="1"/>
</dbReference>
<feature type="compositionally biased region" description="Polar residues" evidence="1">
    <location>
        <begin position="1"/>
        <end position="20"/>
    </location>
</feature>
<gene>
    <name evidence="3" type="ORF">PIB30_073575</name>
</gene>
<name>A0ABU6YR83_9FABA</name>
<protein>
    <recommendedName>
        <fullName evidence="2">Transposase MuDR plant domain-containing protein</fullName>
    </recommendedName>
</protein>
<evidence type="ECO:0000313" key="4">
    <source>
        <dbReference type="Proteomes" id="UP001341840"/>
    </source>
</evidence>
<evidence type="ECO:0000313" key="3">
    <source>
        <dbReference type="EMBL" id="MED6211428.1"/>
    </source>
</evidence>
<organism evidence="3 4">
    <name type="scientific">Stylosanthes scabra</name>
    <dbReference type="NCBI Taxonomy" id="79078"/>
    <lineage>
        <taxon>Eukaryota</taxon>
        <taxon>Viridiplantae</taxon>
        <taxon>Streptophyta</taxon>
        <taxon>Embryophyta</taxon>
        <taxon>Tracheophyta</taxon>
        <taxon>Spermatophyta</taxon>
        <taxon>Magnoliopsida</taxon>
        <taxon>eudicotyledons</taxon>
        <taxon>Gunneridae</taxon>
        <taxon>Pentapetalae</taxon>
        <taxon>rosids</taxon>
        <taxon>fabids</taxon>
        <taxon>Fabales</taxon>
        <taxon>Fabaceae</taxon>
        <taxon>Papilionoideae</taxon>
        <taxon>50 kb inversion clade</taxon>
        <taxon>dalbergioids sensu lato</taxon>
        <taxon>Dalbergieae</taxon>
        <taxon>Pterocarpus clade</taxon>
        <taxon>Stylosanthes</taxon>
    </lineage>
</organism>
<feature type="non-terminal residue" evidence="3">
    <location>
        <position position="1"/>
    </location>
</feature>
<evidence type="ECO:0000256" key="1">
    <source>
        <dbReference type="SAM" id="MobiDB-lite"/>
    </source>
</evidence>
<keyword evidence="4" id="KW-1185">Reference proteome</keyword>
<dbReference type="Proteomes" id="UP001341840">
    <property type="component" value="Unassembled WGS sequence"/>
</dbReference>
<proteinExistence type="predicted"/>
<dbReference type="InterPro" id="IPR004332">
    <property type="entry name" value="Transposase_MuDR"/>
</dbReference>
<dbReference type="EMBL" id="JASCZI010242551">
    <property type="protein sequence ID" value="MED6211428.1"/>
    <property type="molecule type" value="Genomic_DNA"/>
</dbReference>
<sequence length="99" mass="10836">QGGASSLDTQQYPPHLSNLNLDALFGPGRRDGDSGSASHVSQGSNILVEFQVGQTFQSKEEAILVVKNYYIHCGVEYRVMELDHAKYLGKCKEFGKGCN</sequence>